<protein>
    <submittedName>
        <fullName evidence="2">Uncharacterized protein</fullName>
    </submittedName>
</protein>
<feature type="compositionally biased region" description="Polar residues" evidence="1">
    <location>
        <begin position="99"/>
        <end position="112"/>
    </location>
</feature>
<sequence>MDLGFNDVWGGDSPTDAQGLRPLAWSDLCARLVAAQDLRREVQALAGVPMVTGGAPASFHRPAAQLLRDIVIPPGTTDREEGVNLSPSGNGKDDDGTPWSHTVTSRKSPTDSPSRREKP</sequence>
<keyword evidence="3" id="KW-1185">Reference proteome</keyword>
<proteinExistence type="predicted"/>
<dbReference type="RefSeq" id="WP_169493940.1">
    <property type="nucleotide sequence ID" value="NZ_AP029021.1"/>
</dbReference>
<gene>
    <name evidence="2" type="ORF">HHL27_13500</name>
</gene>
<dbReference type="EMBL" id="JABBGM010000005">
    <property type="protein sequence ID" value="NML94684.1"/>
    <property type="molecule type" value="Genomic_DNA"/>
</dbReference>
<evidence type="ECO:0000313" key="2">
    <source>
        <dbReference type="EMBL" id="NML94684.1"/>
    </source>
</evidence>
<name>A0A7Y0BQI7_9SPHN</name>
<feature type="region of interest" description="Disordered" evidence="1">
    <location>
        <begin position="72"/>
        <end position="119"/>
    </location>
</feature>
<dbReference type="AlphaFoldDB" id="A0A7Y0BQI7"/>
<comment type="caution">
    <text evidence="2">The sequence shown here is derived from an EMBL/GenBank/DDBJ whole genome shotgun (WGS) entry which is preliminary data.</text>
</comment>
<evidence type="ECO:0000256" key="1">
    <source>
        <dbReference type="SAM" id="MobiDB-lite"/>
    </source>
</evidence>
<reference evidence="2 3" key="1">
    <citation type="submission" date="2020-04" db="EMBL/GenBank/DDBJ databases">
        <title>Novosphingobium sp. TW-4 isolated from soil.</title>
        <authorList>
            <person name="Dahal R.H."/>
            <person name="Chaudhary D.K."/>
        </authorList>
    </citation>
    <scope>NUCLEOTIDE SEQUENCE [LARGE SCALE GENOMIC DNA]</scope>
    <source>
        <strain evidence="2 3">TW-4</strain>
    </source>
</reference>
<accession>A0A7Y0BQI7</accession>
<dbReference type="Proteomes" id="UP000583556">
    <property type="component" value="Unassembled WGS sequence"/>
</dbReference>
<evidence type="ECO:0000313" key="3">
    <source>
        <dbReference type="Proteomes" id="UP000583556"/>
    </source>
</evidence>
<organism evidence="2 3">
    <name type="scientific">Novosphingobium olei</name>
    <dbReference type="NCBI Taxonomy" id="2728851"/>
    <lineage>
        <taxon>Bacteria</taxon>
        <taxon>Pseudomonadati</taxon>
        <taxon>Pseudomonadota</taxon>
        <taxon>Alphaproteobacteria</taxon>
        <taxon>Sphingomonadales</taxon>
        <taxon>Sphingomonadaceae</taxon>
        <taxon>Novosphingobium</taxon>
    </lineage>
</organism>